<evidence type="ECO:0000313" key="2">
    <source>
        <dbReference type="Proteomes" id="UP000190834"/>
    </source>
</evidence>
<dbReference type="OrthoDB" id="5917490at2"/>
<dbReference type="Proteomes" id="UP000190834">
    <property type="component" value="Unassembled WGS sequence"/>
</dbReference>
<dbReference type="STRING" id="1123491.SAMN02745782_01415"/>
<name>A0A1T4NQC0_VIBCI</name>
<gene>
    <name evidence="1" type="ORF">SAMN02745782_01415</name>
</gene>
<evidence type="ECO:0000313" key="1">
    <source>
        <dbReference type="EMBL" id="SJZ81403.1"/>
    </source>
</evidence>
<organism evidence="1 2">
    <name type="scientific">Vibrio cincinnatiensis DSM 19608</name>
    <dbReference type="NCBI Taxonomy" id="1123491"/>
    <lineage>
        <taxon>Bacteria</taxon>
        <taxon>Pseudomonadati</taxon>
        <taxon>Pseudomonadota</taxon>
        <taxon>Gammaproteobacteria</taxon>
        <taxon>Vibrionales</taxon>
        <taxon>Vibrionaceae</taxon>
        <taxon>Vibrio</taxon>
    </lineage>
</organism>
<protein>
    <submittedName>
        <fullName evidence="1">Uncharacterized protein</fullName>
    </submittedName>
</protein>
<keyword evidence="2" id="KW-1185">Reference proteome</keyword>
<proteinExistence type="predicted"/>
<sequence>MHTVIKLILAALALLAGWYASDLIKHWQTHTPPQEVHHYCPLSTQTCQQQGVSMTLTQDIVQPLVATTLMVEWPNAQSQQLTLTLQGLEMEMGTVKFLLTKKAEGSFSGELMLPVCTLQGMTWIGMLTDGHASVYLSVRMEK</sequence>
<reference evidence="2" key="1">
    <citation type="submission" date="2017-02" db="EMBL/GenBank/DDBJ databases">
        <authorList>
            <person name="Varghese N."/>
            <person name="Submissions S."/>
        </authorList>
    </citation>
    <scope>NUCLEOTIDE SEQUENCE [LARGE SCALE GENOMIC DNA]</scope>
    <source>
        <strain evidence="2">DSM 19608</strain>
    </source>
</reference>
<dbReference type="GeneID" id="70581664"/>
<dbReference type="RefSeq" id="WP_078925817.1">
    <property type="nucleotide sequence ID" value="NZ_FUXB01000006.1"/>
</dbReference>
<dbReference type="AlphaFoldDB" id="A0A1T4NQC0"/>
<accession>A0A1T4NQC0</accession>
<dbReference type="EMBL" id="FUXB01000006">
    <property type="protein sequence ID" value="SJZ81403.1"/>
    <property type="molecule type" value="Genomic_DNA"/>
</dbReference>